<feature type="transmembrane region" description="Helical" evidence="1">
    <location>
        <begin position="25"/>
        <end position="55"/>
    </location>
</feature>
<dbReference type="NCBIfam" id="NF040945">
    <property type="entry name" value="CCC_membrane"/>
    <property type="match status" value="1"/>
</dbReference>
<dbReference type="Proteomes" id="UP000398217">
    <property type="component" value="Unassembled WGS sequence"/>
</dbReference>
<keyword evidence="1" id="KW-0472">Membrane</keyword>
<sequence>METNDTFNLNFGQPSDFKKPIGTTLIYVLAVLGAVFSLCCCVGTIPSIIAVVIASNKVSQYQQNPSAYIGYDDLKTARIIAFIALGINLLMFVWILYSLFTTDWSEIMLEYEEILRNAQNQ</sequence>
<organism evidence="2 3">
    <name type="scientific">Capnocytophaga felis</name>
    <dbReference type="NCBI Taxonomy" id="2267611"/>
    <lineage>
        <taxon>Bacteria</taxon>
        <taxon>Pseudomonadati</taxon>
        <taxon>Bacteroidota</taxon>
        <taxon>Flavobacteriia</taxon>
        <taxon>Flavobacteriales</taxon>
        <taxon>Flavobacteriaceae</taxon>
        <taxon>Capnocytophaga</taxon>
    </lineage>
</organism>
<evidence type="ECO:0000313" key="3">
    <source>
        <dbReference type="Proteomes" id="UP000398217"/>
    </source>
</evidence>
<dbReference type="OrthoDB" id="1099888at2"/>
<evidence type="ECO:0008006" key="4">
    <source>
        <dbReference type="Google" id="ProtNLM"/>
    </source>
</evidence>
<name>A0A5M4B732_9FLAO</name>
<accession>A0A5M4B732</accession>
<keyword evidence="3" id="KW-1185">Reference proteome</keyword>
<protein>
    <recommendedName>
        <fullName evidence="4">Interferon-induced transmembrane protein</fullName>
    </recommendedName>
</protein>
<dbReference type="EMBL" id="BLBC01000005">
    <property type="protein sequence ID" value="GET45085.1"/>
    <property type="molecule type" value="Genomic_DNA"/>
</dbReference>
<dbReference type="RefSeq" id="WP_155283782.1">
    <property type="nucleotide sequence ID" value="NZ_BLBC01000005.1"/>
</dbReference>
<dbReference type="AlphaFoldDB" id="A0A5M4B732"/>
<evidence type="ECO:0000313" key="2">
    <source>
        <dbReference type="EMBL" id="GET45085.1"/>
    </source>
</evidence>
<feature type="transmembrane region" description="Helical" evidence="1">
    <location>
        <begin position="76"/>
        <end position="100"/>
    </location>
</feature>
<reference evidence="3" key="1">
    <citation type="journal article" date="2020" name="Int. J. Syst. Evol. Microbiol.">
        <title>Capnocytophaga felis sp. nov. isolated from the feline oral cavity.</title>
        <authorList>
            <person name="Suzuki M."/>
            <person name="Umeda K."/>
            <person name="Kimura M."/>
            <person name="Imaoka K."/>
            <person name="Morikawa S."/>
            <person name="Maeda K."/>
        </authorList>
    </citation>
    <scope>NUCLEOTIDE SEQUENCE [LARGE SCALE GENOMIC DNA]</scope>
    <source>
        <strain evidence="3">KC07070</strain>
    </source>
</reference>
<proteinExistence type="predicted"/>
<keyword evidence="1" id="KW-0812">Transmembrane</keyword>
<evidence type="ECO:0000256" key="1">
    <source>
        <dbReference type="SAM" id="Phobius"/>
    </source>
</evidence>
<keyword evidence="1" id="KW-1133">Transmembrane helix</keyword>
<gene>
    <name evidence="2" type="ORF">RCZ01_03870</name>
</gene>
<comment type="caution">
    <text evidence="2">The sequence shown here is derived from an EMBL/GenBank/DDBJ whole genome shotgun (WGS) entry which is preliminary data.</text>
</comment>